<dbReference type="Gene3D" id="2.130.10.10">
    <property type="entry name" value="YVTN repeat-like/Quinoprotein amine dehydrogenase"/>
    <property type="match status" value="1"/>
</dbReference>
<dbReference type="PROSITE" id="PS50082">
    <property type="entry name" value="WD_REPEATS_2"/>
    <property type="match status" value="1"/>
</dbReference>
<comment type="caution">
    <text evidence="6">The sequence shown here is derived from an EMBL/GenBank/DDBJ whole genome shotgun (WGS) entry which is preliminary data.</text>
</comment>
<dbReference type="Proteomes" id="UP001516400">
    <property type="component" value="Unassembled WGS sequence"/>
</dbReference>
<dbReference type="InterPro" id="IPR036322">
    <property type="entry name" value="WD40_repeat_dom_sf"/>
</dbReference>
<dbReference type="EMBL" id="JABFTP020000185">
    <property type="protein sequence ID" value="KAL3289227.1"/>
    <property type="molecule type" value="Genomic_DNA"/>
</dbReference>
<dbReference type="InterPro" id="IPR039328">
    <property type="entry name" value="WDR89"/>
</dbReference>
<protein>
    <recommendedName>
        <fullName evidence="1">WD repeat-containing protein 89</fullName>
    </recommendedName>
</protein>
<dbReference type="AlphaFoldDB" id="A0ABD2PES9"/>
<dbReference type="Pfam" id="PF00400">
    <property type="entry name" value="WD40"/>
    <property type="match status" value="1"/>
</dbReference>
<name>A0ABD2PES9_9CUCU</name>
<evidence type="ECO:0000256" key="1">
    <source>
        <dbReference type="ARBA" id="ARBA00021125"/>
    </source>
</evidence>
<evidence type="ECO:0000256" key="2">
    <source>
        <dbReference type="ARBA" id="ARBA00022574"/>
    </source>
</evidence>
<accession>A0ABD2PES9</accession>
<dbReference type="SUPFAM" id="SSF50978">
    <property type="entry name" value="WD40 repeat-like"/>
    <property type="match status" value="1"/>
</dbReference>
<feature type="region of interest" description="Disordered" evidence="5">
    <location>
        <begin position="1"/>
        <end position="27"/>
    </location>
</feature>
<dbReference type="PANTHER" id="PTHR22889:SF0">
    <property type="entry name" value="WD REPEAT-CONTAINING PROTEIN 89"/>
    <property type="match status" value="1"/>
</dbReference>
<evidence type="ECO:0000256" key="3">
    <source>
        <dbReference type="ARBA" id="ARBA00022737"/>
    </source>
</evidence>
<feature type="repeat" description="WD" evidence="4">
    <location>
        <begin position="184"/>
        <end position="219"/>
    </location>
</feature>
<organism evidence="6 7">
    <name type="scientific">Cryptolaemus montrouzieri</name>
    <dbReference type="NCBI Taxonomy" id="559131"/>
    <lineage>
        <taxon>Eukaryota</taxon>
        <taxon>Metazoa</taxon>
        <taxon>Ecdysozoa</taxon>
        <taxon>Arthropoda</taxon>
        <taxon>Hexapoda</taxon>
        <taxon>Insecta</taxon>
        <taxon>Pterygota</taxon>
        <taxon>Neoptera</taxon>
        <taxon>Endopterygota</taxon>
        <taxon>Coleoptera</taxon>
        <taxon>Polyphaga</taxon>
        <taxon>Cucujiformia</taxon>
        <taxon>Coccinelloidea</taxon>
        <taxon>Coccinellidae</taxon>
        <taxon>Scymninae</taxon>
        <taxon>Scymnini</taxon>
        <taxon>Cryptolaemus</taxon>
    </lineage>
</organism>
<gene>
    <name evidence="6" type="ORF">HHI36_003661</name>
</gene>
<evidence type="ECO:0000256" key="5">
    <source>
        <dbReference type="SAM" id="MobiDB-lite"/>
    </source>
</evidence>
<dbReference type="PANTHER" id="PTHR22889">
    <property type="entry name" value="WD REPEAT-CONTAINING PROTEIN 89"/>
    <property type="match status" value="1"/>
</dbReference>
<sequence length="361" mass="40823">MDPLPNIANQEENREDNEGSDVDVNESSAKEFPEALKVCEKLIDKNAYILHLAATKVTHPNIAAALTNHIVEVYHFHKGFQLSALFDHGTKQIVDLQFSEENDNLLWTATHGGPISLWDLRVPYNSVSSYTDTTDDKEDKDRKINCFDISLNGRIICAGTDAFEGDAFLLYWDIRKSKLIGGFWESHRDDITQVKFHPTETNKMLSGSTDGLINSYDLNISGENNALIESMNTESSVEKISWSKFGSREIVTCITHTAHIQLWRNVGVYPYCNFTRADLARNLKRTSANHVYIVDMYQQSKRNSLIIAGSNVNNGSCVRGLRLERKSLKPAFSLPNNPQRIRCSWYNENDKLLLTGGEKDT</sequence>
<dbReference type="InterPro" id="IPR001680">
    <property type="entry name" value="WD40_rpt"/>
</dbReference>
<evidence type="ECO:0000313" key="7">
    <source>
        <dbReference type="Proteomes" id="UP001516400"/>
    </source>
</evidence>
<keyword evidence="3" id="KW-0677">Repeat</keyword>
<evidence type="ECO:0000256" key="4">
    <source>
        <dbReference type="PROSITE-ProRule" id="PRU00221"/>
    </source>
</evidence>
<proteinExistence type="predicted"/>
<keyword evidence="2 4" id="KW-0853">WD repeat</keyword>
<dbReference type="InterPro" id="IPR015943">
    <property type="entry name" value="WD40/YVTN_repeat-like_dom_sf"/>
</dbReference>
<reference evidence="6 7" key="1">
    <citation type="journal article" date="2021" name="BMC Biol.">
        <title>Horizontally acquired antibacterial genes associated with adaptive radiation of ladybird beetles.</title>
        <authorList>
            <person name="Li H.S."/>
            <person name="Tang X.F."/>
            <person name="Huang Y.H."/>
            <person name="Xu Z.Y."/>
            <person name="Chen M.L."/>
            <person name="Du X.Y."/>
            <person name="Qiu B.Y."/>
            <person name="Chen P.T."/>
            <person name="Zhang W."/>
            <person name="Slipinski A."/>
            <person name="Escalona H.E."/>
            <person name="Waterhouse R.M."/>
            <person name="Zwick A."/>
            <person name="Pang H."/>
        </authorList>
    </citation>
    <scope>NUCLEOTIDE SEQUENCE [LARGE SCALE GENOMIC DNA]</scope>
    <source>
        <strain evidence="6">SYSU2018</strain>
    </source>
</reference>
<evidence type="ECO:0000313" key="6">
    <source>
        <dbReference type="EMBL" id="KAL3289227.1"/>
    </source>
</evidence>
<feature type="compositionally biased region" description="Acidic residues" evidence="5">
    <location>
        <begin position="13"/>
        <end position="24"/>
    </location>
</feature>
<dbReference type="SMART" id="SM00320">
    <property type="entry name" value="WD40"/>
    <property type="match status" value="4"/>
</dbReference>
<keyword evidence="7" id="KW-1185">Reference proteome</keyword>